<dbReference type="PANTHER" id="PTHR11820">
    <property type="entry name" value="ACYLPYRUVASE"/>
    <property type="match status" value="1"/>
</dbReference>
<dbReference type="GO" id="GO:0046872">
    <property type="term" value="F:metal ion binding"/>
    <property type="evidence" value="ECO:0007669"/>
    <property type="project" value="UniProtKB-KW"/>
</dbReference>
<dbReference type="Gene3D" id="3.90.850.10">
    <property type="entry name" value="Fumarylacetoacetase-like, C-terminal domain"/>
    <property type="match status" value="1"/>
</dbReference>
<dbReference type="Proteomes" id="UP000295066">
    <property type="component" value="Unassembled WGS sequence"/>
</dbReference>
<organism evidence="3 4">
    <name type="scientific">Aminivibrio pyruvatiphilus</name>
    <dbReference type="NCBI Taxonomy" id="1005740"/>
    <lineage>
        <taxon>Bacteria</taxon>
        <taxon>Thermotogati</taxon>
        <taxon>Synergistota</taxon>
        <taxon>Synergistia</taxon>
        <taxon>Synergistales</taxon>
        <taxon>Aminobacteriaceae</taxon>
        <taxon>Aminivibrio</taxon>
    </lineage>
</organism>
<sequence length="254" mass="27648">MKRMFVRCVIKGKRETGLVENGIIYRLEGDMFGEYTRGPALGSVDEAEHFLPPVEPSKVAAVGLNYRDHAIEVGLPIPGEPLLFLKPSTTVIAHGDPVVYPGHMSERVDYEAELAVVIGRKCSSVEPGETKDCILGYTCANDVTARDLQSRDGQWTRSKSFDTFCPLGPWIVAGIDPADLEIGMFLNGKQVQHSRTSNFIFPVDILVSHISKVMTLLPGDVIITGTPSGIGPVKRGDVMQVKIEGIGTLENVVE</sequence>
<feature type="domain" description="Fumarylacetoacetase-like C-terminal" evidence="2">
    <location>
        <begin position="58"/>
        <end position="253"/>
    </location>
</feature>
<dbReference type="GO" id="GO:0018773">
    <property type="term" value="F:acetylpyruvate hydrolase activity"/>
    <property type="evidence" value="ECO:0007669"/>
    <property type="project" value="TreeGrafter"/>
</dbReference>
<dbReference type="GO" id="GO:0019752">
    <property type="term" value="P:carboxylic acid metabolic process"/>
    <property type="evidence" value="ECO:0007669"/>
    <property type="project" value="UniProtKB-ARBA"/>
</dbReference>
<dbReference type="RefSeq" id="WP_133955371.1">
    <property type="nucleotide sequence ID" value="NZ_SORI01000001.1"/>
</dbReference>
<dbReference type="PANTHER" id="PTHR11820:SF7">
    <property type="entry name" value="ACYLPYRUVASE FAHD1, MITOCHONDRIAL"/>
    <property type="match status" value="1"/>
</dbReference>
<dbReference type="SUPFAM" id="SSF56529">
    <property type="entry name" value="FAH"/>
    <property type="match status" value="1"/>
</dbReference>
<evidence type="ECO:0000313" key="3">
    <source>
        <dbReference type="EMBL" id="TDY65022.1"/>
    </source>
</evidence>
<reference evidence="3 4" key="1">
    <citation type="submission" date="2019-03" db="EMBL/GenBank/DDBJ databases">
        <title>Genomic Encyclopedia of Type Strains, Phase IV (KMG-IV): sequencing the most valuable type-strain genomes for metagenomic binning, comparative biology and taxonomic classification.</title>
        <authorList>
            <person name="Goeker M."/>
        </authorList>
    </citation>
    <scope>NUCLEOTIDE SEQUENCE [LARGE SCALE GENOMIC DNA]</scope>
    <source>
        <strain evidence="3 4">DSM 25964</strain>
    </source>
</reference>
<dbReference type="Pfam" id="PF01557">
    <property type="entry name" value="FAA_hydrolase"/>
    <property type="match status" value="1"/>
</dbReference>
<dbReference type="FunFam" id="3.90.850.10:FF:000002">
    <property type="entry name" value="2-hydroxyhepta-2,4-diene-1,7-dioate isomerase"/>
    <property type="match status" value="1"/>
</dbReference>
<keyword evidence="4" id="KW-1185">Reference proteome</keyword>
<accession>A0A4R8MKT1</accession>
<dbReference type="InterPro" id="IPR036663">
    <property type="entry name" value="Fumarylacetoacetase_C_sf"/>
</dbReference>
<dbReference type="GO" id="GO:0016853">
    <property type="term" value="F:isomerase activity"/>
    <property type="evidence" value="ECO:0007669"/>
    <property type="project" value="UniProtKB-ARBA"/>
</dbReference>
<gene>
    <name evidence="3" type="ORF">C8D99_101168</name>
</gene>
<protein>
    <submittedName>
        <fullName evidence="3">2-keto-4-pentenoate hydratase/2-oxohepta-3-ene-1,7-dioic acid hydratase in catechol pathway</fullName>
    </submittedName>
</protein>
<evidence type="ECO:0000259" key="2">
    <source>
        <dbReference type="Pfam" id="PF01557"/>
    </source>
</evidence>
<dbReference type="OrthoDB" id="9805307at2"/>
<comment type="caution">
    <text evidence="3">The sequence shown here is derived from an EMBL/GenBank/DDBJ whole genome shotgun (WGS) entry which is preliminary data.</text>
</comment>
<dbReference type="EMBL" id="SORI01000001">
    <property type="protein sequence ID" value="TDY65022.1"/>
    <property type="molecule type" value="Genomic_DNA"/>
</dbReference>
<proteinExistence type="predicted"/>
<keyword evidence="1" id="KW-0479">Metal-binding</keyword>
<name>A0A4R8MKT1_9BACT</name>
<dbReference type="AlphaFoldDB" id="A0A4R8MKT1"/>
<dbReference type="InterPro" id="IPR011234">
    <property type="entry name" value="Fumarylacetoacetase-like_C"/>
</dbReference>
<evidence type="ECO:0000313" key="4">
    <source>
        <dbReference type="Proteomes" id="UP000295066"/>
    </source>
</evidence>
<evidence type="ECO:0000256" key="1">
    <source>
        <dbReference type="ARBA" id="ARBA00022723"/>
    </source>
</evidence>